<dbReference type="PROSITE" id="PS00194">
    <property type="entry name" value="THIOREDOXIN_1"/>
    <property type="match status" value="1"/>
</dbReference>
<dbReference type="InterPro" id="IPR017937">
    <property type="entry name" value="Thioredoxin_CS"/>
</dbReference>
<organism evidence="2">
    <name type="scientific">viral metagenome</name>
    <dbReference type="NCBI Taxonomy" id="1070528"/>
    <lineage>
        <taxon>unclassified sequences</taxon>
        <taxon>metagenomes</taxon>
        <taxon>organismal metagenomes</taxon>
    </lineage>
</organism>
<dbReference type="SUPFAM" id="SSF52833">
    <property type="entry name" value="Thioredoxin-like"/>
    <property type="match status" value="1"/>
</dbReference>
<dbReference type="Pfam" id="PF00085">
    <property type="entry name" value="Thioredoxin"/>
    <property type="match status" value="1"/>
</dbReference>
<dbReference type="CDD" id="cd02947">
    <property type="entry name" value="TRX_family"/>
    <property type="match status" value="1"/>
</dbReference>
<dbReference type="Gene3D" id="3.40.30.10">
    <property type="entry name" value="Glutaredoxin"/>
    <property type="match status" value="1"/>
</dbReference>
<dbReference type="InterPro" id="IPR013766">
    <property type="entry name" value="Thioredoxin_domain"/>
</dbReference>
<evidence type="ECO:0000313" key="2">
    <source>
        <dbReference type="EMBL" id="QHS96587.1"/>
    </source>
</evidence>
<proteinExistence type="predicted"/>
<dbReference type="InterPro" id="IPR036249">
    <property type="entry name" value="Thioredoxin-like_sf"/>
</dbReference>
<dbReference type="InterPro" id="IPR050620">
    <property type="entry name" value="Thioredoxin_H-type-like"/>
</dbReference>
<dbReference type="PANTHER" id="PTHR10438">
    <property type="entry name" value="THIOREDOXIN"/>
    <property type="match status" value="1"/>
</dbReference>
<reference evidence="2" key="1">
    <citation type="journal article" date="2020" name="Nature">
        <title>Giant virus diversity and host interactions through global metagenomics.</title>
        <authorList>
            <person name="Schulz F."/>
            <person name="Roux S."/>
            <person name="Paez-Espino D."/>
            <person name="Jungbluth S."/>
            <person name="Walsh D.A."/>
            <person name="Denef V.J."/>
            <person name="McMahon K.D."/>
            <person name="Konstantinidis K.T."/>
            <person name="Eloe-Fadrosh E.A."/>
            <person name="Kyrpides N.C."/>
            <person name="Woyke T."/>
        </authorList>
    </citation>
    <scope>NUCLEOTIDE SEQUENCE</scope>
    <source>
        <strain evidence="2">GVMAG-M-3300020166-18</strain>
    </source>
</reference>
<accession>A0A6C0BW89</accession>
<dbReference type="PROSITE" id="PS51352">
    <property type="entry name" value="THIOREDOXIN_2"/>
    <property type="match status" value="1"/>
</dbReference>
<protein>
    <recommendedName>
        <fullName evidence="1">Thioredoxin domain-containing protein</fullName>
    </recommendedName>
</protein>
<name>A0A6C0BW89_9ZZZZ</name>
<dbReference type="EMBL" id="MN739271">
    <property type="protein sequence ID" value="QHS96587.1"/>
    <property type="molecule type" value="Genomic_DNA"/>
</dbReference>
<sequence>MSSDEEMMSRGDFLQLLQTKEKPLLVKFTAEWCGPCKRSKPLVTAFLTDDVLARLTYLEIDIDQSVDVYAYMKTKRMLNGIPTLFFYDKSNKHFPPTYSISTGKESVIEDFLKVVAGAI</sequence>
<feature type="domain" description="Thioredoxin" evidence="1">
    <location>
        <begin position="1"/>
        <end position="119"/>
    </location>
</feature>
<dbReference type="AlphaFoldDB" id="A0A6C0BW89"/>
<dbReference type="PANTHER" id="PTHR10438:SF468">
    <property type="entry name" value="THIOREDOXIN-1-RELATED"/>
    <property type="match status" value="1"/>
</dbReference>
<evidence type="ECO:0000259" key="1">
    <source>
        <dbReference type="PROSITE" id="PS51352"/>
    </source>
</evidence>